<dbReference type="EMBL" id="NAEP01000039">
    <property type="protein sequence ID" value="PDQ35159.1"/>
    <property type="molecule type" value="Genomic_DNA"/>
</dbReference>
<gene>
    <name evidence="1" type="ORF">B5766_07525</name>
</gene>
<name>A0A2A6FR05_9MICO</name>
<dbReference type="Pfam" id="PF09481">
    <property type="entry name" value="CRISPR_Cse1"/>
    <property type="match status" value="1"/>
</dbReference>
<protein>
    <submittedName>
        <fullName evidence="1">Type I-E CRISPR-associated protein Cse1/CasA</fullName>
    </submittedName>
</protein>
<dbReference type="Proteomes" id="UP000219994">
    <property type="component" value="Unassembled WGS sequence"/>
</dbReference>
<evidence type="ECO:0000313" key="1">
    <source>
        <dbReference type="EMBL" id="PDQ35159.1"/>
    </source>
</evidence>
<organism evidence="1 2">
    <name type="scientific">Candidatus Lumbricidiphila eiseniae</name>
    <dbReference type="NCBI Taxonomy" id="1969409"/>
    <lineage>
        <taxon>Bacteria</taxon>
        <taxon>Bacillati</taxon>
        <taxon>Actinomycetota</taxon>
        <taxon>Actinomycetes</taxon>
        <taxon>Micrococcales</taxon>
        <taxon>Microbacteriaceae</taxon>
        <taxon>Candidatus Lumbricidiphila</taxon>
    </lineage>
</organism>
<dbReference type="InterPro" id="IPR013381">
    <property type="entry name" value="CRISPR-assoc_prot_Cse1"/>
</dbReference>
<comment type="caution">
    <text evidence="1">The sequence shown here is derived from an EMBL/GenBank/DDBJ whole genome shotgun (WGS) entry which is preliminary data.</text>
</comment>
<dbReference type="AlphaFoldDB" id="A0A2A6FR05"/>
<proteinExistence type="predicted"/>
<reference evidence="2" key="1">
    <citation type="submission" date="2017-03" db="EMBL/GenBank/DDBJ databases">
        <authorList>
            <person name="Lund M.B."/>
        </authorList>
    </citation>
    <scope>NUCLEOTIDE SEQUENCE [LARGE SCALE GENOMIC DNA]</scope>
</reference>
<evidence type="ECO:0000313" key="2">
    <source>
        <dbReference type="Proteomes" id="UP000219994"/>
    </source>
</evidence>
<accession>A0A2A6FR05</accession>
<dbReference type="NCBIfam" id="TIGR02547">
    <property type="entry name" value="casA_cse1"/>
    <property type="match status" value="1"/>
</dbReference>
<sequence length="644" mass="71722">MNIEQNPTFNLIDEPWLPVTMSDGSNETVSLRDTFLRGNLISDVLISAHLERAAVMDFLSAVTYRVFSTKANGRPVNVWKDAIRGDWNFAQETSQYLDQWKHRFDLFDPERPFLQTAGLPGTENQKMQPISRFATESGSGSDKTFAGQSSWNSYESVSYADAVILLITGYLFDAATNIGQLEGHYYPPKGGKCYPGGMTGRAGLSSQTLIISTNLLQTILLNSPQPDETNQRDTVHWELPDQEVAMDARTGDAPRGIADFLLYPTRAIRLIEKNKRVIGSFINPSNVFNQATMVSIVTGEIGYTADFVRDRITDVPNFVKTGDKLKAEDGTNIAPREIFPKRYLPSPAFEESRYAKGTPVVHDRESPAYKFSPTLSMRDKVNKTKSHEDGHLMESEEVVGGYEVIPSPGERLWSSLPAFLAHEGGILERASKPPRNIEAFRKLLIDGEIDRVAKIEIRYTRAIWGSTVQRLALPIHDTLTVSSALLAGTVGKDLQEIVSKSIKLALKVGRQADTEYKYRLNECLAHSRSGRSKLAEKYDSMKLSERYYSSVNTLIPTIIRNIDETSDLTVVWKSVTDGVSSSIQKALDEVISTIPSRLFGIERKTEKGSINLSSTINWIKADIFKTINSNVLVSTDSGEKEGNQ</sequence>